<dbReference type="PANTHER" id="PTHR16295:SF10">
    <property type="entry name" value="EXPRESSED PROTEIN"/>
    <property type="match status" value="1"/>
</dbReference>
<organism evidence="3 4">
    <name type="scientific">Candida oxycetoniae</name>
    <dbReference type="NCBI Taxonomy" id="497107"/>
    <lineage>
        <taxon>Eukaryota</taxon>
        <taxon>Fungi</taxon>
        <taxon>Dikarya</taxon>
        <taxon>Ascomycota</taxon>
        <taxon>Saccharomycotina</taxon>
        <taxon>Pichiomycetes</taxon>
        <taxon>Debaryomycetaceae</taxon>
        <taxon>Candida/Lodderomyces clade</taxon>
        <taxon>Candida</taxon>
    </lineage>
</organism>
<dbReference type="Gene3D" id="6.10.130.10">
    <property type="entry name" value="Ubiquitin-protein ligase E3A, N-terminal zinc-binding domain (AZUL)"/>
    <property type="match status" value="1"/>
</dbReference>
<dbReference type="InterPro" id="IPR042556">
    <property type="entry name" value="AZUL_sf"/>
</dbReference>
<evidence type="ECO:0000313" key="3">
    <source>
        <dbReference type="EMBL" id="KAI3404610.2"/>
    </source>
</evidence>
<dbReference type="AlphaFoldDB" id="A0AAI9SXH6"/>
<name>A0AAI9SXH6_9ASCO</name>
<dbReference type="GeneID" id="73380222"/>
<feature type="compositionally biased region" description="Acidic residues" evidence="1">
    <location>
        <begin position="216"/>
        <end position="227"/>
    </location>
</feature>
<proteinExistence type="predicted"/>
<keyword evidence="4" id="KW-1185">Reference proteome</keyword>
<evidence type="ECO:0000313" key="4">
    <source>
        <dbReference type="Proteomes" id="UP001202479"/>
    </source>
</evidence>
<protein>
    <recommendedName>
        <fullName evidence="2">Ubiquitin-protein ligase E3A N-terminal zinc-binding domain-containing protein</fullName>
    </recommendedName>
</protein>
<gene>
    <name evidence="3" type="ORF">KGF56_002605</name>
</gene>
<dbReference type="InterPro" id="IPR051986">
    <property type="entry name" value="Innate_Immune_Apopt_Reg"/>
</dbReference>
<dbReference type="GO" id="GO:0005739">
    <property type="term" value="C:mitochondrion"/>
    <property type="evidence" value="ECO:0007669"/>
    <property type="project" value="TreeGrafter"/>
</dbReference>
<dbReference type="Pfam" id="PF23580">
    <property type="entry name" value="Znf_XAF1_N"/>
    <property type="match status" value="1"/>
</dbReference>
<reference evidence="3" key="1">
    <citation type="journal article" date="2022" name="DNA Res.">
        <title>Genome analysis of five recently described species of the CUG-Ser clade uncovers Candida theae as a new hybrid lineage with pathogenic potential in the Candida parapsilosis species complex.</title>
        <authorList>
            <person name="Mixao V."/>
            <person name="Del Olmo V."/>
            <person name="Hegedusova E."/>
            <person name="Saus E."/>
            <person name="Pryszcz L."/>
            <person name="Cillingova A."/>
            <person name="Nosek J."/>
            <person name="Gabaldon T."/>
        </authorList>
    </citation>
    <scope>NUCLEOTIDE SEQUENCE</scope>
    <source>
        <strain evidence="3">CBS 10844</strain>
    </source>
</reference>
<dbReference type="InterPro" id="IPR032353">
    <property type="entry name" value="AZUL"/>
</dbReference>
<evidence type="ECO:0000256" key="1">
    <source>
        <dbReference type="SAM" id="MobiDB-lite"/>
    </source>
</evidence>
<accession>A0AAI9SXH6</accession>
<dbReference type="Pfam" id="PF16558">
    <property type="entry name" value="AZUL"/>
    <property type="match status" value="1"/>
</dbReference>
<dbReference type="EMBL" id="JAHUZD010000092">
    <property type="protein sequence ID" value="KAI3404610.2"/>
    <property type="molecule type" value="Genomic_DNA"/>
</dbReference>
<dbReference type="RefSeq" id="XP_049180355.1">
    <property type="nucleotide sequence ID" value="XM_049323853.1"/>
</dbReference>
<dbReference type="Proteomes" id="UP001202479">
    <property type="component" value="Unassembled WGS sequence"/>
</dbReference>
<feature type="region of interest" description="Disordered" evidence="1">
    <location>
        <begin position="207"/>
        <end position="227"/>
    </location>
</feature>
<dbReference type="PANTHER" id="PTHR16295">
    <property type="entry name" value="TRAF-TYPE ZINC FINGER PROTEIN-RELATED"/>
    <property type="match status" value="1"/>
</dbReference>
<feature type="domain" description="Ubiquitin-protein ligase E3A N-terminal zinc-binding" evidence="2">
    <location>
        <begin position="450"/>
        <end position="479"/>
    </location>
</feature>
<evidence type="ECO:0000259" key="2">
    <source>
        <dbReference type="Pfam" id="PF16558"/>
    </source>
</evidence>
<comment type="caution">
    <text evidence="3">The sequence shown here is derived from an EMBL/GenBank/DDBJ whole genome shotgun (WGS) entry which is preliminary data.</text>
</comment>
<sequence>MVERGQDLVIEDQGLRYVLNVEEINGDENVLVASVIDTDILLDIVSLGGEQQQKLDFNEEPVELCLETKEINTHLKSFLTPGFRPTIFKLPVSKATNNIVLEMSPVGDNLDEQAIFNIDMIIGGDKFVSMENFEFSTMDQDAKLQRFVDTGENTVVKQITIDAKSDFVLNKLNCIEETDPYLYLVPFSWDEEQDVIIRVSDDLESLHHHHHSKEKEEEEEEEEEETQEELCSAPSLKQCPNCLKYIAPDKSLLHESFCSRNNIRCPRCNVAFHKSVFVTHWHCDQGCSSFYSNSSLLRFKHIKLYHSVQQYQCCDTTFTDFFRLVDHKSHECPRKLHQCKFCHLIVPQESATSESKLANLTQHEYICGNKTTECCKCFKNIRLKDLSSHMKVHELDKIQQNEALEFIKCCNVNCINEKDMDNELDLCGICYGPLYLTQHDPTNIKLQQRIERKYMIQLFRGCQHSWCSNEYCRTGNGNKLSTSMQDLLSLTNEKLIKNIYKPGLPINKNVDEARQENNQVWFCVNETVSNKKSLYDMFSREGEYDEKIILKALSVNNSNEKDVRQWLLDNGIKNTALSSRAR</sequence>